<dbReference type="OrthoDB" id="5588482at2759"/>
<dbReference type="AlphaFoldDB" id="A0A1J8QQF4"/>
<reference evidence="1 2" key="1">
    <citation type="submission" date="2016-03" db="EMBL/GenBank/DDBJ databases">
        <title>Comparative genomics of the ectomycorrhizal sister species Rhizopogon vinicolor and Rhizopogon vesiculosus (Basidiomycota: Boletales) reveals a divergence of the mating type B locus.</title>
        <authorList>
            <person name="Mujic A.B."/>
            <person name="Kuo A."/>
            <person name="Tritt A."/>
            <person name="Lipzen A."/>
            <person name="Chen C."/>
            <person name="Johnson J."/>
            <person name="Sharma A."/>
            <person name="Barry K."/>
            <person name="Grigoriev I.V."/>
            <person name="Spatafora J.W."/>
        </authorList>
    </citation>
    <scope>NUCLEOTIDE SEQUENCE [LARGE SCALE GENOMIC DNA]</scope>
    <source>
        <strain evidence="1 2">AM-OR11-056</strain>
    </source>
</reference>
<comment type="caution">
    <text evidence="1">The sequence shown here is derived from an EMBL/GenBank/DDBJ whole genome shotgun (WGS) entry which is preliminary data.</text>
</comment>
<protein>
    <submittedName>
        <fullName evidence="1">Uncharacterized protein</fullName>
    </submittedName>
</protein>
<accession>A0A1J8QQF4</accession>
<name>A0A1J8QQF4_9AGAM</name>
<gene>
    <name evidence="1" type="ORF">AZE42_01343</name>
</gene>
<keyword evidence="2" id="KW-1185">Reference proteome</keyword>
<sequence length="353" mass="37342">RHRRHRRHRRRRRLRQQRTRPLVDIYHTHLAMKSFAILSLFIAASVAQSNTSNPLIPSGISEGCSAYLESLNNNSTFASCLTPITSATSQFTPGANSSNITTTTISTALNGLCSSSAFSACPDSTVRAQLMAFYSACSGELTTDRNDDVLRNYDALYVLTPLRQAICSKSDNGSYCVTQLPSTSSGSSATGSEALVTSGSTQEALQNYLYTTPDIASSVLSRRDTSNTTTALIPNVTTYQNTNLVFLFLEPTMTEAQLCTTCTRNILTPYITFESSLPYAPGLANSLLLAGQSALYNATLTICPTGFLSGAVQAAGGLSGGILSSSVPRTISADVSLLVSAILGAAGLAIAAI</sequence>
<proteinExistence type="predicted"/>
<dbReference type="STRING" id="180088.A0A1J8QQF4"/>
<dbReference type="Proteomes" id="UP000183567">
    <property type="component" value="Unassembled WGS sequence"/>
</dbReference>
<evidence type="ECO:0000313" key="2">
    <source>
        <dbReference type="Proteomes" id="UP000183567"/>
    </source>
</evidence>
<organism evidence="1 2">
    <name type="scientific">Rhizopogon vesiculosus</name>
    <dbReference type="NCBI Taxonomy" id="180088"/>
    <lineage>
        <taxon>Eukaryota</taxon>
        <taxon>Fungi</taxon>
        <taxon>Dikarya</taxon>
        <taxon>Basidiomycota</taxon>
        <taxon>Agaricomycotina</taxon>
        <taxon>Agaricomycetes</taxon>
        <taxon>Agaricomycetidae</taxon>
        <taxon>Boletales</taxon>
        <taxon>Suillineae</taxon>
        <taxon>Rhizopogonaceae</taxon>
        <taxon>Rhizopogon</taxon>
    </lineage>
</organism>
<feature type="non-terminal residue" evidence="1">
    <location>
        <position position="1"/>
    </location>
</feature>
<dbReference type="EMBL" id="LVVM01003953">
    <property type="protein sequence ID" value="OJA13948.1"/>
    <property type="molecule type" value="Genomic_DNA"/>
</dbReference>
<evidence type="ECO:0000313" key="1">
    <source>
        <dbReference type="EMBL" id="OJA13948.1"/>
    </source>
</evidence>